<dbReference type="Gene3D" id="1.10.10.10">
    <property type="entry name" value="Winged helix-like DNA-binding domain superfamily/Winged helix DNA-binding domain"/>
    <property type="match status" value="1"/>
</dbReference>
<evidence type="ECO:0000313" key="2">
    <source>
        <dbReference type="Proteomes" id="UP000216913"/>
    </source>
</evidence>
<dbReference type="PANTHER" id="PTHR33221:SF15">
    <property type="entry name" value="HTH-TYPE TRANSCRIPTIONAL REGULATOR YWGB-RELATED"/>
    <property type="match status" value="1"/>
</dbReference>
<accession>A0A261TJN8</accession>
<sequence>MRSDSRLSRMLHVLLHMARHDAPYTSEQIAKMLGTNPVVVRRTMAGLRQAGYVRSEKGHGGGWSLACDLAQVTLLDVHNAVGGPRIFAIGNEVENPECGVEQVVNAALDDALRQAEALLVERLGRIALADLAREFDVLCRERGWDAKLAERMACESHAGGEPPAAA</sequence>
<protein>
    <submittedName>
        <fullName evidence="1">Transcriptional regulator</fullName>
    </submittedName>
</protein>
<dbReference type="EMBL" id="NEVP01000008">
    <property type="protein sequence ID" value="OZI49250.1"/>
    <property type="molecule type" value="Genomic_DNA"/>
</dbReference>
<dbReference type="InterPro" id="IPR000944">
    <property type="entry name" value="Tscrpt_reg_Rrf2"/>
</dbReference>
<dbReference type="InterPro" id="IPR036390">
    <property type="entry name" value="WH_DNA-bd_sf"/>
</dbReference>
<dbReference type="OrthoDB" id="9800506at2"/>
<proteinExistence type="predicted"/>
<dbReference type="GO" id="GO:0005829">
    <property type="term" value="C:cytosol"/>
    <property type="evidence" value="ECO:0007669"/>
    <property type="project" value="TreeGrafter"/>
</dbReference>
<reference evidence="1 2" key="1">
    <citation type="submission" date="2017-05" db="EMBL/GenBank/DDBJ databases">
        <title>Complete and WGS of Bordetella genogroups.</title>
        <authorList>
            <person name="Spilker T."/>
            <person name="LiPuma J."/>
        </authorList>
    </citation>
    <scope>NUCLEOTIDE SEQUENCE [LARGE SCALE GENOMIC DNA]</scope>
    <source>
        <strain evidence="1 2">AU10456</strain>
    </source>
</reference>
<name>A0A261TJN8_9BORD</name>
<comment type="caution">
    <text evidence="1">The sequence shown here is derived from an EMBL/GenBank/DDBJ whole genome shotgun (WGS) entry which is preliminary data.</text>
</comment>
<dbReference type="FunFam" id="1.10.10.10:FF:000138">
    <property type="entry name" value="Rrf2 family transcriptional regulator"/>
    <property type="match status" value="1"/>
</dbReference>
<dbReference type="Pfam" id="PF02082">
    <property type="entry name" value="Rrf2"/>
    <property type="match status" value="1"/>
</dbReference>
<dbReference type="PANTHER" id="PTHR33221">
    <property type="entry name" value="WINGED HELIX-TURN-HELIX TRANSCRIPTIONAL REGULATOR, RRF2 FAMILY"/>
    <property type="match status" value="1"/>
</dbReference>
<dbReference type="GO" id="GO:0003700">
    <property type="term" value="F:DNA-binding transcription factor activity"/>
    <property type="evidence" value="ECO:0007669"/>
    <property type="project" value="TreeGrafter"/>
</dbReference>
<keyword evidence="2" id="KW-1185">Reference proteome</keyword>
<dbReference type="SUPFAM" id="SSF46785">
    <property type="entry name" value="Winged helix' DNA-binding domain"/>
    <property type="match status" value="1"/>
</dbReference>
<dbReference type="Proteomes" id="UP000216913">
    <property type="component" value="Unassembled WGS sequence"/>
</dbReference>
<evidence type="ECO:0000313" key="1">
    <source>
        <dbReference type="EMBL" id="OZI49250.1"/>
    </source>
</evidence>
<dbReference type="InterPro" id="IPR036388">
    <property type="entry name" value="WH-like_DNA-bd_sf"/>
</dbReference>
<dbReference type="RefSeq" id="WP_094801104.1">
    <property type="nucleotide sequence ID" value="NZ_NEVP01000008.1"/>
</dbReference>
<organism evidence="1 2">
    <name type="scientific">Bordetella genomosp. 5</name>
    <dbReference type="NCBI Taxonomy" id="1395608"/>
    <lineage>
        <taxon>Bacteria</taxon>
        <taxon>Pseudomonadati</taxon>
        <taxon>Pseudomonadota</taxon>
        <taxon>Betaproteobacteria</taxon>
        <taxon>Burkholderiales</taxon>
        <taxon>Alcaligenaceae</taxon>
        <taxon>Bordetella</taxon>
    </lineage>
</organism>
<dbReference type="AlphaFoldDB" id="A0A261TJN8"/>
<gene>
    <name evidence="1" type="ORF">CAL25_14535</name>
</gene>
<dbReference type="PROSITE" id="PS51197">
    <property type="entry name" value="HTH_RRF2_2"/>
    <property type="match status" value="1"/>
</dbReference>